<sequence>MGQRSLGLTWLDRNDQKQQEWAHKYLQGKGEIDQQRHPLRNDQLLRIGEELESTREGILLIGQMKDAWRKFKSNASDNEKGRKTYAFKLKVDVKNQLAWLAKKKKVTAAEMLGRLISGELDAHVRFETTLNEEKKTHKELLRNSKNNTAQYKETNKTLRELLDVSIARVCRLEILLQDVAPSTEPVTQDQQRRIDKRCKQIMVDAEAIVKGQSTLLPSELFNHAIPVGDSTQALKEPATESPFCSQKSPTENQSSSTEYTSRIDSERLQLPEDYLESTFVLVAAPHDPATNNLAGLRPKELPEEKNSVSLEKNTNDLESRSVLQSRPGSEAITDISAGIKKIPLQIKKTTALRVSQGKPEEN</sequence>
<organism evidence="2 3">
    <name type="scientific">Pseudomonas arcuscaelestis</name>
    <dbReference type="NCBI Taxonomy" id="2710591"/>
    <lineage>
        <taxon>Bacteria</taxon>
        <taxon>Pseudomonadati</taxon>
        <taxon>Pseudomonadota</taxon>
        <taxon>Gammaproteobacteria</taxon>
        <taxon>Pseudomonadales</taxon>
        <taxon>Pseudomonadaceae</taxon>
        <taxon>Pseudomonas</taxon>
    </lineage>
</organism>
<keyword evidence="3" id="KW-1185">Reference proteome</keyword>
<feature type="region of interest" description="Disordered" evidence="1">
    <location>
        <begin position="289"/>
        <end position="335"/>
    </location>
</feature>
<feature type="compositionally biased region" description="Polar residues" evidence="1">
    <location>
        <begin position="242"/>
        <end position="260"/>
    </location>
</feature>
<evidence type="ECO:0000313" key="2">
    <source>
        <dbReference type="EMBL" id="MBM5458167.1"/>
    </source>
</evidence>
<accession>A0ABS2BX38</accession>
<reference evidence="2 3" key="1">
    <citation type="submission" date="2020-08" db="EMBL/GenBank/DDBJ databases">
        <title>Description of novel Pseudomonas species.</title>
        <authorList>
            <person name="Duman M."/>
            <person name="Mulet M."/>
            <person name="Altun S."/>
            <person name="Saticioglu I.B."/>
            <person name="Lalucat J."/>
            <person name="Garcia-Valdes E."/>
        </authorList>
    </citation>
    <scope>NUCLEOTIDE SEQUENCE [LARGE SCALE GENOMIC DNA]</scope>
    <source>
        <strain evidence="2 3">P66</strain>
    </source>
</reference>
<gene>
    <name evidence="2" type="ORF">H8F21_11415</name>
</gene>
<comment type="caution">
    <text evidence="2">The sequence shown here is derived from an EMBL/GenBank/DDBJ whole genome shotgun (WGS) entry which is preliminary data.</text>
</comment>
<name>A0ABS2BX38_9PSED</name>
<dbReference type="EMBL" id="JACOPV010000006">
    <property type="protein sequence ID" value="MBM5458167.1"/>
    <property type="molecule type" value="Genomic_DNA"/>
</dbReference>
<proteinExistence type="predicted"/>
<feature type="compositionally biased region" description="Basic and acidic residues" evidence="1">
    <location>
        <begin position="297"/>
        <end position="306"/>
    </location>
</feature>
<dbReference type="RefSeq" id="WP_203584359.1">
    <property type="nucleotide sequence ID" value="NZ_JACOPV010000006.1"/>
</dbReference>
<feature type="region of interest" description="Disordered" evidence="1">
    <location>
        <begin position="232"/>
        <end position="263"/>
    </location>
</feature>
<dbReference type="Proteomes" id="UP000745663">
    <property type="component" value="Unassembled WGS sequence"/>
</dbReference>
<evidence type="ECO:0000256" key="1">
    <source>
        <dbReference type="SAM" id="MobiDB-lite"/>
    </source>
</evidence>
<evidence type="ECO:0000313" key="3">
    <source>
        <dbReference type="Proteomes" id="UP000745663"/>
    </source>
</evidence>
<protein>
    <submittedName>
        <fullName evidence="2">Uncharacterized protein</fullName>
    </submittedName>
</protein>